<gene>
    <name evidence="2" type="ORF">NLI96_g11214</name>
</gene>
<comment type="caution">
    <text evidence="2">The sequence shown here is derived from an EMBL/GenBank/DDBJ whole genome shotgun (WGS) entry which is preliminary data.</text>
</comment>
<sequence>MLSLHASDLNTSHPATPPTHWQNCPFSSSNAKHKGPCGVRCVAGHLSRLPDSPSTPPRKSIARTMQKVRKRRELKQSSRKINVMDIKRMDDGRRVPLQWMTEAGLPPFENLLKLIPIEEAQQREDVVYRGFYWTSLRLSRF</sequence>
<evidence type="ECO:0000256" key="1">
    <source>
        <dbReference type="SAM" id="MobiDB-lite"/>
    </source>
</evidence>
<keyword evidence="3" id="KW-1185">Reference proteome</keyword>
<dbReference type="Proteomes" id="UP001212997">
    <property type="component" value="Unassembled WGS sequence"/>
</dbReference>
<name>A0AAD5UTM2_9APHY</name>
<protein>
    <submittedName>
        <fullName evidence="2">Uncharacterized protein</fullName>
    </submittedName>
</protein>
<feature type="compositionally biased region" description="Polar residues" evidence="1">
    <location>
        <begin position="8"/>
        <end position="20"/>
    </location>
</feature>
<feature type="region of interest" description="Disordered" evidence="1">
    <location>
        <begin position="46"/>
        <end position="76"/>
    </location>
</feature>
<evidence type="ECO:0000313" key="2">
    <source>
        <dbReference type="EMBL" id="KAJ3476351.1"/>
    </source>
</evidence>
<organism evidence="2 3">
    <name type="scientific">Meripilus lineatus</name>
    <dbReference type="NCBI Taxonomy" id="2056292"/>
    <lineage>
        <taxon>Eukaryota</taxon>
        <taxon>Fungi</taxon>
        <taxon>Dikarya</taxon>
        <taxon>Basidiomycota</taxon>
        <taxon>Agaricomycotina</taxon>
        <taxon>Agaricomycetes</taxon>
        <taxon>Polyporales</taxon>
        <taxon>Meripilaceae</taxon>
        <taxon>Meripilus</taxon>
    </lineage>
</organism>
<dbReference type="AlphaFoldDB" id="A0AAD5UTM2"/>
<feature type="region of interest" description="Disordered" evidence="1">
    <location>
        <begin position="1"/>
        <end position="20"/>
    </location>
</feature>
<proteinExistence type="predicted"/>
<accession>A0AAD5UTM2</accession>
<evidence type="ECO:0000313" key="3">
    <source>
        <dbReference type="Proteomes" id="UP001212997"/>
    </source>
</evidence>
<reference evidence="2" key="1">
    <citation type="submission" date="2022-07" db="EMBL/GenBank/DDBJ databases">
        <title>Genome Sequence of Physisporinus lineatus.</title>
        <authorList>
            <person name="Buettner E."/>
        </authorList>
    </citation>
    <scope>NUCLEOTIDE SEQUENCE</scope>
    <source>
        <strain evidence="2">VT162</strain>
    </source>
</reference>
<dbReference type="EMBL" id="JANAWD010000718">
    <property type="protein sequence ID" value="KAJ3476351.1"/>
    <property type="molecule type" value="Genomic_DNA"/>
</dbReference>